<protein>
    <recommendedName>
        <fullName evidence="3 8">NADH-ubiquinone oxidoreductase chain 1</fullName>
        <ecNumber evidence="8">7.1.1.2</ecNumber>
    </recommendedName>
</protein>
<dbReference type="GeneID" id="27111814"/>
<keyword evidence="4 7" id="KW-0812">Transmembrane</keyword>
<dbReference type="PANTHER" id="PTHR11432">
    <property type="entry name" value="NADH DEHYDROGENASE SUBUNIT 1"/>
    <property type="match status" value="1"/>
</dbReference>
<organism evidence="10">
    <name type="scientific">Danio albolineatus</name>
    <name type="common">pearl danio</name>
    <dbReference type="NCBI Taxonomy" id="27699"/>
    <lineage>
        <taxon>Eukaryota</taxon>
        <taxon>Metazoa</taxon>
        <taxon>Chordata</taxon>
        <taxon>Craniata</taxon>
        <taxon>Vertebrata</taxon>
        <taxon>Euteleostomi</taxon>
        <taxon>Actinopterygii</taxon>
        <taxon>Neopterygii</taxon>
        <taxon>Teleostei</taxon>
        <taxon>Ostariophysi</taxon>
        <taxon>Cypriniformes</taxon>
        <taxon>Danionidae</taxon>
        <taxon>Danioninae</taxon>
        <taxon>Danio</taxon>
    </lineage>
</organism>
<proteinExistence type="inferred from homology"/>
<evidence type="ECO:0000256" key="1">
    <source>
        <dbReference type="ARBA" id="ARBA00004141"/>
    </source>
</evidence>
<feature type="transmembrane region" description="Helical" evidence="9">
    <location>
        <begin position="104"/>
        <end position="127"/>
    </location>
</feature>
<dbReference type="EMBL" id="KU168370">
    <property type="protein sequence ID" value="AMK97359.1"/>
    <property type="molecule type" value="Genomic_DNA"/>
</dbReference>
<feature type="transmembrane region" description="Helical" evidence="9">
    <location>
        <begin position="265"/>
        <end position="283"/>
    </location>
</feature>
<dbReference type="CTD" id="4535"/>
<keyword evidence="8 10" id="KW-0496">Mitochondrion</keyword>
<keyword evidence="6 9" id="KW-0472">Membrane</keyword>
<evidence type="ECO:0000313" key="10">
    <source>
        <dbReference type="EMBL" id="AMK97359.1"/>
    </source>
</evidence>
<gene>
    <name evidence="10" type="primary">ND1</name>
</gene>
<name>A0A140E9Z6_9TELE</name>
<comment type="subcellular location">
    <subcellularLocation>
        <location evidence="1">Membrane</location>
        <topology evidence="1">Multi-pass membrane protein</topology>
    </subcellularLocation>
    <subcellularLocation>
        <location evidence="7">Mitochondrion inner membrane</location>
        <topology evidence="7">Multi-pass membrane protein</topology>
    </subcellularLocation>
</comment>
<dbReference type="Pfam" id="PF00146">
    <property type="entry name" value="NADHdh"/>
    <property type="match status" value="1"/>
</dbReference>
<dbReference type="GO" id="GO:0005743">
    <property type="term" value="C:mitochondrial inner membrane"/>
    <property type="evidence" value="ECO:0007669"/>
    <property type="project" value="UniProtKB-SubCell"/>
</dbReference>
<dbReference type="AlphaFoldDB" id="A0A140E9Z6"/>
<feature type="transmembrane region" description="Helical" evidence="9">
    <location>
        <begin position="12"/>
        <end position="33"/>
    </location>
</feature>
<keyword evidence="7" id="KW-0520">NAD</keyword>
<evidence type="ECO:0000256" key="5">
    <source>
        <dbReference type="ARBA" id="ARBA00022989"/>
    </source>
</evidence>
<sequence>MLNTLMNHLFKPLAFIVAVLLPVAFPSLILHIVLGFMQLWKGPKVVGACALLLPFGHRVKLFIQLRVRPPTSTPISFISTRMLAVTPAMSLCPPLRLSYRVIHLILRVLFILAVSSGAVCSTLARGWSSISKSALFGALWAVAQSISYEVSLGLFRLPVITFSWGYSLQTFSTAQESIRLFAPACPLAGMWFISTMAESNRAAFELTLGQSDLVSAFKVEYAGGAFALFSLPEYANMLQMNTSSADLFLATSHIRHFPALTTMSLMTKPALSSIVILCVRARFPRYGYGQLVHLVWTNFVPLSLAVVLSDIAVPIALARLPRQL</sequence>
<evidence type="ECO:0000256" key="6">
    <source>
        <dbReference type="ARBA" id="ARBA00023136"/>
    </source>
</evidence>
<feature type="transmembrane region" description="Helical" evidence="9">
    <location>
        <begin position="295"/>
        <end position="318"/>
    </location>
</feature>
<dbReference type="GO" id="GO:0008137">
    <property type="term" value="F:NADH dehydrogenase (ubiquinone) activity"/>
    <property type="evidence" value="ECO:0007669"/>
    <property type="project" value="UniProtKB-EC"/>
</dbReference>
<dbReference type="InterPro" id="IPR001694">
    <property type="entry name" value="NADH_UbQ_OxRdtase_su1/FPO"/>
</dbReference>
<evidence type="ECO:0000256" key="3">
    <source>
        <dbReference type="ARBA" id="ARBA00021009"/>
    </source>
</evidence>
<dbReference type="PANTHER" id="PTHR11432:SF3">
    <property type="entry name" value="NADH-UBIQUINONE OXIDOREDUCTASE CHAIN 1"/>
    <property type="match status" value="1"/>
</dbReference>
<comment type="similarity">
    <text evidence="2 7">Belongs to the complex I subunit 1 family.</text>
</comment>
<accession>A0A140E9Z6</accession>
<comment type="catalytic activity">
    <reaction evidence="8">
        <text>a ubiquinone + NADH + 5 H(+)(in) = a ubiquinol + NAD(+) + 4 H(+)(out)</text>
        <dbReference type="Rhea" id="RHEA:29091"/>
        <dbReference type="Rhea" id="RHEA-COMP:9565"/>
        <dbReference type="Rhea" id="RHEA-COMP:9566"/>
        <dbReference type="ChEBI" id="CHEBI:15378"/>
        <dbReference type="ChEBI" id="CHEBI:16389"/>
        <dbReference type="ChEBI" id="CHEBI:17976"/>
        <dbReference type="ChEBI" id="CHEBI:57540"/>
        <dbReference type="ChEBI" id="CHEBI:57945"/>
        <dbReference type="EC" id="7.1.1.2"/>
    </reaction>
</comment>
<dbReference type="GO" id="GO:0009060">
    <property type="term" value="P:aerobic respiration"/>
    <property type="evidence" value="ECO:0007669"/>
    <property type="project" value="TreeGrafter"/>
</dbReference>
<evidence type="ECO:0000256" key="2">
    <source>
        <dbReference type="ARBA" id="ARBA00010535"/>
    </source>
</evidence>
<keyword evidence="8" id="KW-0830">Ubiquinone</keyword>
<dbReference type="EC" id="7.1.1.2" evidence="8"/>
<geneLocation type="mitochondrion" evidence="10"/>
<evidence type="ECO:0000256" key="7">
    <source>
        <dbReference type="RuleBase" id="RU000471"/>
    </source>
</evidence>
<dbReference type="RefSeq" id="YP_009241340.1">
    <property type="nucleotide sequence ID" value="NC_029771.1"/>
</dbReference>
<reference evidence="10" key="1">
    <citation type="submission" date="2015-11" db="EMBL/GenBank/DDBJ databases">
        <title>Danio albolineatus mitochondria sequence.</title>
        <authorList>
            <person name="Bao L."/>
            <person name="Chu Y."/>
            <person name="Chen D."/>
            <person name="Chen L."/>
        </authorList>
    </citation>
    <scope>NUCLEOTIDE SEQUENCE</scope>
    <source>
        <tissue evidence="10">Dorsal muscle</tissue>
    </source>
</reference>
<dbReference type="GO" id="GO:0003954">
    <property type="term" value="F:NADH dehydrogenase activity"/>
    <property type="evidence" value="ECO:0007669"/>
    <property type="project" value="TreeGrafter"/>
</dbReference>
<evidence type="ECO:0000256" key="9">
    <source>
        <dbReference type="SAM" id="Phobius"/>
    </source>
</evidence>
<keyword evidence="5 9" id="KW-1133">Transmembrane helix</keyword>
<evidence type="ECO:0000256" key="4">
    <source>
        <dbReference type="ARBA" id="ARBA00022692"/>
    </source>
</evidence>
<evidence type="ECO:0000256" key="8">
    <source>
        <dbReference type="RuleBase" id="RU000473"/>
    </source>
</evidence>